<dbReference type="PATRIC" id="fig|1359196.3.peg.1575"/>
<evidence type="ECO:0000313" key="1">
    <source>
        <dbReference type="EMBL" id="KJV59222.1"/>
    </source>
</evidence>
<evidence type="ECO:0000313" key="2">
    <source>
        <dbReference type="Proteomes" id="UP000033475"/>
    </source>
</evidence>
<comment type="caution">
    <text evidence="1">The sequence shown here is derived from an EMBL/GenBank/DDBJ whole genome shotgun (WGS) entry which is preliminary data.</text>
</comment>
<name>A0A0F3MUV6_RICFI</name>
<sequence length="105" mass="11740">MTQACILKPDTKGRITLGKLAKGVSSFHVIVNSKKGQIILEPYTEIPLKESWLFNNKKALVQLNNGIKDSAKGQVKFIETDIVIARSEATRQSRKIIKNSVNQNF</sequence>
<dbReference type="RefSeq" id="WP_011271170.1">
    <property type="nucleotide sequence ID" value="NZ_LANQ01000001.1"/>
</dbReference>
<dbReference type="AlphaFoldDB" id="A0A0F3MUV6"/>
<accession>A0A0F3MUV6</accession>
<protein>
    <submittedName>
        <fullName evidence="1">Uncharacterized protein</fullName>
    </submittedName>
</protein>
<dbReference type="EMBL" id="LANQ01000001">
    <property type="protein sequence ID" value="KJV59222.1"/>
    <property type="molecule type" value="Genomic_DNA"/>
</dbReference>
<proteinExistence type="predicted"/>
<dbReference type="Proteomes" id="UP000033475">
    <property type="component" value="Unassembled WGS sequence"/>
</dbReference>
<organism evidence="1 2">
    <name type="scientific">Rickettsia felis str. Pedreira</name>
    <dbReference type="NCBI Taxonomy" id="1359196"/>
    <lineage>
        <taxon>Bacteria</taxon>
        <taxon>Pseudomonadati</taxon>
        <taxon>Pseudomonadota</taxon>
        <taxon>Alphaproteobacteria</taxon>
        <taxon>Rickettsiales</taxon>
        <taxon>Rickettsiaceae</taxon>
        <taxon>Rickettsieae</taxon>
        <taxon>Rickettsia</taxon>
        <taxon>spotted fever group</taxon>
    </lineage>
</organism>
<gene>
    <name evidence="1" type="ORF">RFEPED_1623</name>
</gene>
<reference evidence="1 2" key="1">
    <citation type="submission" date="2015-01" db="EMBL/GenBank/DDBJ databases">
        <title>Genome Sequencing of Rickettsiales.</title>
        <authorList>
            <person name="Daugherty S.C."/>
            <person name="Su Q."/>
            <person name="Abolude K."/>
            <person name="Beier-Sexton M."/>
            <person name="Carlyon J.A."/>
            <person name="Carter R."/>
            <person name="Day N.P."/>
            <person name="Dumler S.J."/>
            <person name="Dyachenko V."/>
            <person name="Godinez A."/>
            <person name="Kurtti T.J."/>
            <person name="Lichay M."/>
            <person name="Mullins K.E."/>
            <person name="Ott S."/>
            <person name="Pappas-Brown V."/>
            <person name="Paris D.H."/>
            <person name="Patel P."/>
            <person name="Richards A.L."/>
            <person name="Sadzewicz L."/>
            <person name="Sears K."/>
            <person name="Seidman D."/>
            <person name="Sengamalay N."/>
            <person name="Stenos J."/>
            <person name="Tallon L.J."/>
            <person name="Vincent G."/>
            <person name="Fraser C.M."/>
            <person name="Munderloh U."/>
            <person name="Dunning-Hotopp J.C."/>
        </authorList>
    </citation>
    <scope>NUCLEOTIDE SEQUENCE [LARGE SCALE GENOMIC DNA]</scope>
    <source>
        <strain evidence="1 2">Pedreira</strain>
    </source>
</reference>